<dbReference type="EMBL" id="WNKX01000050">
    <property type="protein sequence ID" value="MTW14524.1"/>
    <property type="molecule type" value="Genomic_DNA"/>
</dbReference>
<dbReference type="AlphaFoldDB" id="A0A6L6QQZ7"/>
<gene>
    <name evidence="1" type="ORF">GM658_28310</name>
</gene>
<name>A0A6L6QQZ7_9BURK</name>
<organism evidence="1 2">
    <name type="scientific">Massilia eburnea</name>
    <dbReference type="NCBI Taxonomy" id="1776165"/>
    <lineage>
        <taxon>Bacteria</taxon>
        <taxon>Pseudomonadati</taxon>
        <taxon>Pseudomonadota</taxon>
        <taxon>Betaproteobacteria</taxon>
        <taxon>Burkholderiales</taxon>
        <taxon>Oxalobacteraceae</taxon>
        <taxon>Telluria group</taxon>
        <taxon>Massilia</taxon>
    </lineage>
</organism>
<evidence type="ECO:0000313" key="1">
    <source>
        <dbReference type="EMBL" id="MTW14524.1"/>
    </source>
</evidence>
<dbReference type="RefSeq" id="WP_155457459.1">
    <property type="nucleotide sequence ID" value="NZ_WNKX01000050.1"/>
</dbReference>
<comment type="caution">
    <text evidence="1">The sequence shown here is derived from an EMBL/GenBank/DDBJ whole genome shotgun (WGS) entry which is preliminary data.</text>
</comment>
<evidence type="ECO:0000313" key="2">
    <source>
        <dbReference type="Proteomes" id="UP000472320"/>
    </source>
</evidence>
<accession>A0A6L6QQZ7</accession>
<keyword evidence="2" id="KW-1185">Reference proteome</keyword>
<sequence length="215" mass="23079">MLMLLAVLPAAQATDCPVNLRWEEGTFAERITIQQGEGAHVVVEKFADATALHVDVSGAKAAMITLAGKGDDGSISFLSAPEHDKPSGFAEISMAVDVPFGTDPNLAGPCALEDEVTVQALDLAGRLADKLDLEQSAGLKGWMRRQGLDVEYSVQFGPGAELQGLWRYTSRIQNVPLDIDVQGWRVFKRDTLLTTLPKGKPIPLSAALEQLRGAK</sequence>
<protein>
    <submittedName>
        <fullName evidence="1">Uncharacterized protein</fullName>
    </submittedName>
</protein>
<dbReference type="Proteomes" id="UP000472320">
    <property type="component" value="Unassembled WGS sequence"/>
</dbReference>
<proteinExistence type="predicted"/>
<reference evidence="1 2" key="1">
    <citation type="submission" date="2019-11" db="EMBL/GenBank/DDBJ databases">
        <title>Type strains purchased from KCTC, JCM and DSMZ.</title>
        <authorList>
            <person name="Lu H."/>
        </authorList>
    </citation>
    <scope>NUCLEOTIDE SEQUENCE [LARGE SCALE GENOMIC DNA]</scope>
    <source>
        <strain evidence="1 2">JCM 31587</strain>
    </source>
</reference>